<proteinExistence type="predicted"/>
<dbReference type="RefSeq" id="WP_157324639.1">
    <property type="nucleotide sequence ID" value="NZ_WSEM01000033.1"/>
</dbReference>
<reference evidence="1 2" key="1">
    <citation type="submission" date="2019-12" db="EMBL/GenBank/DDBJ databases">
        <authorList>
            <person name="Huq M.A."/>
        </authorList>
    </citation>
    <scope>NUCLEOTIDE SEQUENCE [LARGE SCALE GENOMIC DNA]</scope>
    <source>
        <strain evidence="1 2">MAH-34</strain>
    </source>
</reference>
<comment type="caution">
    <text evidence="1">The sequence shown here is derived from an EMBL/GenBank/DDBJ whole genome shotgun (WGS) entry which is preliminary data.</text>
</comment>
<dbReference type="EMBL" id="WSEM01000033">
    <property type="protein sequence ID" value="MVQ38936.1"/>
    <property type="molecule type" value="Genomic_DNA"/>
</dbReference>
<accession>A0ABW9UHI2</accession>
<name>A0ABW9UHI2_9BACL</name>
<organism evidence="1 2">
    <name type="scientific">Paenibacillus anseongense</name>
    <dbReference type="NCBI Taxonomy" id="2682845"/>
    <lineage>
        <taxon>Bacteria</taxon>
        <taxon>Bacillati</taxon>
        <taxon>Bacillota</taxon>
        <taxon>Bacilli</taxon>
        <taxon>Bacillales</taxon>
        <taxon>Paenibacillaceae</taxon>
        <taxon>Paenibacillus</taxon>
    </lineage>
</organism>
<evidence type="ECO:0000313" key="2">
    <source>
        <dbReference type="Proteomes" id="UP000467637"/>
    </source>
</evidence>
<sequence length="136" mass="16210">MIENWSKWNPENIDELPTTTYLKSLTRNDDALQISFETKKQGQLINVIFDGHILSYRSTDEGQRLKMLCDLSEKYGELFYKEWRFFKVEHSTYISWLNEQNLGVLSNWEIIHFVFITNLDVIEVLSTYSPKVFIFD</sequence>
<keyword evidence="2" id="KW-1185">Reference proteome</keyword>
<protein>
    <submittedName>
        <fullName evidence="1">Uncharacterized protein</fullName>
    </submittedName>
</protein>
<dbReference type="Proteomes" id="UP000467637">
    <property type="component" value="Unassembled WGS sequence"/>
</dbReference>
<evidence type="ECO:0000313" key="1">
    <source>
        <dbReference type="EMBL" id="MVQ38936.1"/>
    </source>
</evidence>
<gene>
    <name evidence="1" type="ORF">GON05_30555</name>
</gene>